<keyword evidence="9" id="KW-1185">Reference proteome</keyword>
<name>A0AAX2AHE5_9BACT</name>
<protein>
    <recommendedName>
        <fullName evidence="2">hydroxymethylpyrimidine kinase</fullName>
        <ecNumber evidence="2">2.7.1.49</ecNumber>
    </recommendedName>
</protein>
<dbReference type="EMBL" id="NXID01000013">
    <property type="protein sequence ID" value="RXK16154.1"/>
    <property type="molecule type" value="Genomic_DNA"/>
</dbReference>
<accession>A0AAX2AHE5</accession>
<dbReference type="InterPro" id="IPR013749">
    <property type="entry name" value="PM/HMP-P_kinase-1"/>
</dbReference>
<dbReference type="PANTHER" id="PTHR20858">
    <property type="entry name" value="PHOSPHOMETHYLPYRIMIDINE KINASE"/>
    <property type="match status" value="1"/>
</dbReference>
<comment type="caution">
    <text evidence="8">The sequence shown here is derived from an EMBL/GenBank/DDBJ whole genome shotgun (WGS) entry which is preliminary data.</text>
</comment>
<evidence type="ECO:0000256" key="2">
    <source>
        <dbReference type="ARBA" id="ARBA00012135"/>
    </source>
</evidence>
<keyword evidence="3" id="KW-0808">Transferase</keyword>
<dbReference type="PANTHER" id="PTHR20858:SF17">
    <property type="entry name" value="HYDROXYMETHYLPYRIMIDINE_PHOSPHOMETHYLPYRIMIDINE KINASE THI20-RELATED"/>
    <property type="match status" value="1"/>
</dbReference>
<evidence type="ECO:0000256" key="5">
    <source>
        <dbReference type="ARBA" id="ARBA00022777"/>
    </source>
</evidence>
<dbReference type="CDD" id="cd01169">
    <property type="entry name" value="HMPP_kinase"/>
    <property type="match status" value="1"/>
</dbReference>
<evidence type="ECO:0000259" key="7">
    <source>
        <dbReference type="Pfam" id="PF08543"/>
    </source>
</evidence>
<evidence type="ECO:0000256" key="4">
    <source>
        <dbReference type="ARBA" id="ARBA00022741"/>
    </source>
</evidence>
<keyword evidence="6" id="KW-0067">ATP-binding</keyword>
<keyword evidence="5 8" id="KW-0418">Kinase</keyword>
<dbReference type="AlphaFoldDB" id="A0AAX2AHE5"/>
<proteinExistence type="predicted"/>
<dbReference type="KEGG" id="amyt:AMYT_2112"/>
<evidence type="ECO:0000313" key="9">
    <source>
        <dbReference type="Proteomes" id="UP000290092"/>
    </source>
</evidence>
<dbReference type="GO" id="GO:0009228">
    <property type="term" value="P:thiamine biosynthetic process"/>
    <property type="evidence" value="ECO:0007669"/>
    <property type="project" value="InterPro"/>
</dbReference>
<dbReference type="EC" id="2.7.1.49" evidence="2"/>
<gene>
    <name evidence="8" type="primary">thiD</name>
    <name evidence="8" type="ORF">CP985_04695</name>
</gene>
<evidence type="ECO:0000313" key="8">
    <source>
        <dbReference type="EMBL" id="RXK16154.1"/>
    </source>
</evidence>
<dbReference type="GO" id="GO:0008972">
    <property type="term" value="F:phosphomethylpyrimidine kinase activity"/>
    <property type="evidence" value="ECO:0007669"/>
    <property type="project" value="InterPro"/>
</dbReference>
<dbReference type="NCBIfam" id="TIGR00097">
    <property type="entry name" value="HMP-P_kinase"/>
    <property type="match status" value="1"/>
</dbReference>
<dbReference type="GO" id="GO:0008902">
    <property type="term" value="F:hydroxymethylpyrimidine kinase activity"/>
    <property type="evidence" value="ECO:0007669"/>
    <property type="project" value="UniProtKB-EC"/>
</dbReference>
<organism evidence="8 9">
    <name type="scientific">Malaciobacter mytili LMG 24559</name>
    <dbReference type="NCBI Taxonomy" id="1032238"/>
    <lineage>
        <taxon>Bacteria</taxon>
        <taxon>Pseudomonadati</taxon>
        <taxon>Campylobacterota</taxon>
        <taxon>Epsilonproteobacteria</taxon>
        <taxon>Campylobacterales</taxon>
        <taxon>Arcobacteraceae</taxon>
        <taxon>Malaciobacter</taxon>
    </lineage>
</organism>
<dbReference type="GO" id="GO:0005524">
    <property type="term" value="F:ATP binding"/>
    <property type="evidence" value="ECO:0007669"/>
    <property type="project" value="UniProtKB-KW"/>
</dbReference>
<feature type="domain" description="Pyridoxamine kinase/Phosphomethylpyrimidine kinase" evidence="7">
    <location>
        <begin position="11"/>
        <end position="250"/>
    </location>
</feature>
<dbReference type="Gene3D" id="3.40.1190.20">
    <property type="match status" value="1"/>
</dbReference>
<reference evidence="8 9" key="1">
    <citation type="submission" date="2017-09" db="EMBL/GenBank/DDBJ databases">
        <title>Genomics of the genus Arcobacter.</title>
        <authorList>
            <person name="Perez-Cataluna A."/>
            <person name="Figueras M.J."/>
            <person name="Salas-Masso N."/>
        </authorList>
    </citation>
    <scope>NUCLEOTIDE SEQUENCE [LARGE SCALE GENOMIC DNA]</scope>
    <source>
        <strain evidence="8 9">CECT 7386</strain>
    </source>
</reference>
<evidence type="ECO:0000256" key="6">
    <source>
        <dbReference type="ARBA" id="ARBA00022840"/>
    </source>
</evidence>
<evidence type="ECO:0000256" key="1">
    <source>
        <dbReference type="ARBA" id="ARBA00004948"/>
    </source>
</evidence>
<dbReference type="Proteomes" id="UP000290092">
    <property type="component" value="Unassembled WGS sequence"/>
</dbReference>
<dbReference type="GO" id="GO:0005829">
    <property type="term" value="C:cytosol"/>
    <property type="evidence" value="ECO:0007669"/>
    <property type="project" value="TreeGrafter"/>
</dbReference>
<evidence type="ECO:0000256" key="3">
    <source>
        <dbReference type="ARBA" id="ARBA00022679"/>
    </source>
</evidence>
<dbReference type="InterPro" id="IPR029056">
    <property type="entry name" value="Ribokinase-like"/>
</dbReference>
<keyword evidence="4" id="KW-0547">Nucleotide-binding</keyword>
<dbReference type="SUPFAM" id="SSF53613">
    <property type="entry name" value="Ribokinase-like"/>
    <property type="match status" value="1"/>
</dbReference>
<sequence length="256" mass="28385">MQAVLTIAGSDSCGGAGIQADLKTFEAHGLYGASVVTVLTAQNTTGVKDIYEVDPRFIQSQIESLLQDLDIKAIKIGMLFNKEIIQVVKNSIRNLDIPIVLDPVFVSKAGSALLETEAVNELKELCKYAKLITPNMYEARQLFNYEEDKKHDLNKIRELKTNVLIKNHIKEINNIIYSIDYLYTKNDIKSFHTPYIRTKNLHGTGCTLSSAIASNLALGKSLEESIKKAKEYVYEAILSAPNIGKGTGVINHKVKI</sequence>
<dbReference type="Pfam" id="PF08543">
    <property type="entry name" value="Phos_pyr_kin"/>
    <property type="match status" value="1"/>
</dbReference>
<comment type="pathway">
    <text evidence="1">Cofactor biosynthesis; thiamine diphosphate biosynthesis.</text>
</comment>
<dbReference type="FunFam" id="3.40.1190.20:FF:000003">
    <property type="entry name" value="Phosphomethylpyrimidine kinase ThiD"/>
    <property type="match status" value="1"/>
</dbReference>
<dbReference type="InterPro" id="IPR004399">
    <property type="entry name" value="HMP/HMP-P_kinase_dom"/>
</dbReference>
<dbReference type="RefSeq" id="WP_114842489.1">
    <property type="nucleotide sequence ID" value="NZ_CP031219.1"/>
</dbReference>